<dbReference type="OrthoDB" id="214793at2"/>
<organism evidence="3 4">
    <name type="scientific">Alienimonas californiensis</name>
    <dbReference type="NCBI Taxonomy" id="2527989"/>
    <lineage>
        <taxon>Bacteria</taxon>
        <taxon>Pseudomonadati</taxon>
        <taxon>Planctomycetota</taxon>
        <taxon>Planctomycetia</taxon>
        <taxon>Planctomycetales</taxon>
        <taxon>Planctomycetaceae</taxon>
        <taxon>Alienimonas</taxon>
    </lineage>
</organism>
<dbReference type="GO" id="GO:0046914">
    <property type="term" value="F:transition metal ion binding"/>
    <property type="evidence" value="ECO:0007669"/>
    <property type="project" value="InterPro"/>
</dbReference>
<sequence length="101" mass="10261">MPLAPVSAPGDSDHVPCPTAQALADGTLIPLDLLRTGESGTVAEILGDAPAVHRLEELGLRIGAAVSVLREGPPALLALGSQRFCFRPDSGTMVLVALAPA</sequence>
<dbReference type="RefSeq" id="WP_145356667.1">
    <property type="nucleotide sequence ID" value="NZ_CP036265.1"/>
</dbReference>
<dbReference type="EMBL" id="CP036265">
    <property type="protein sequence ID" value="QDT14061.1"/>
    <property type="molecule type" value="Genomic_DNA"/>
</dbReference>
<protein>
    <submittedName>
        <fullName evidence="3">FeoA domain protein</fullName>
    </submittedName>
</protein>
<name>A0A517P3W2_9PLAN</name>
<keyword evidence="1" id="KW-0408">Iron</keyword>
<gene>
    <name evidence="3" type="ORF">CA12_01290</name>
</gene>
<dbReference type="InterPro" id="IPR007167">
    <property type="entry name" value="Fe-transptr_FeoA-like"/>
</dbReference>
<dbReference type="KEGG" id="acaf:CA12_01290"/>
<dbReference type="InterPro" id="IPR008988">
    <property type="entry name" value="Transcriptional_repressor_C"/>
</dbReference>
<accession>A0A517P3W2</accession>
<reference evidence="3 4" key="1">
    <citation type="submission" date="2019-02" db="EMBL/GenBank/DDBJ databases">
        <title>Deep-cultivation of Planctomycetes and their phenomic and genomic characterization uncovers novel biology.</title>
        <authorList>
            <person name="Wiegand S."/>
            <person name="Jogler M."/>
            <person name="Boedeker C."/>
            <person name="Pinto D."/>
            <person name="Vollmers J."/>
            <person name="Rivas-Marin E."/>
            <person name="Kohn T."/>
            <person name="Peeters S.H."/>
            <person name="Heuer A."/>
            <person name="Rast P."/>
            <person name="Oberbeckmann S."/>
            <person name="Bunk B."/>
            <person name="Jeske O."/>
            <person name="Meyerdierks A."/>
            <person name="Storesund J.E."/>
            <person name="Kallscheuer N."/>
            <person name="Luecker S."/>
            <person name="Lage O.M."/>
            <person name="Pohl T."/>
            <person name="Merkel B.J."/>
            <person name="Hornburger P."/>
            <person name="Mueller R.-W."/>
            <person name="Bruemmer F."/>
            <person name="Labrenz M."/>
            <person name="Spormann A.M."/>
            <person name="Op den Camp H."/>
            <person name="Overmann J."/>
            <person name="Amann R."/>
            <person name="Jetten M.S.M."/>
            <person name="Mascher T."/>
            <person name="Medema M.H."/>
            <person name="Devos D.P."/>
            <person name="Kaster A.-K."/>
            <person name="Ovreas L."/>
            <person name="Rohde M."/>
            <person name="Galperin M.Y."/>
            <person name="Jogler C."/>
        </authorList>
    </citation>
    <scope>NUCLEOTIDE SEQUENCE [LARGE SCALE GENOMIC DNA]</scope>
    <source>
        <strain evidence="3 4">CA12</strain>
    </source>
</reference>
<dbReference type="AlphaFoldDB" id="A0A517P3W2"/>
<dbReference type="InterPro" id="IPR038157">
    <property type="entry name" value="FeoA_core_dom"/>
</dbReference>
<proteinExistence type="predicted"/>
<dbReference type="Pfam" id="PF04023">
    <property type="entry name" value="FeoA"/>
    <property type="match status" value="1"/>
</dbReference>
<evidence type="ECO:0000313" key="4">
    <source>
        <dbReference type="Proteomes" id="UP000318741"/>
    </source>
</evidence>
<dbReference type="Proteomes" id="UP000318741">
    <property type="component" value="Chromosome"/>
</dbReference>
<dbReference type="SMART" id="SM00899">
    <property type="entry name" value="FeoA"/>
    <property type="match status" value="1"/>
</dbReference>
<dbReference type="SUPFAM" id="SSF50037">
    <property type="entry name" value="C-terminal domain of transcriptional repressors"/>
    <property type="match status" value="1"/>
</dbReference>
<evidence type="ECO:0000256" key="1">
    <source>
        <dbReference type="ARBA" id="ARBA00023004"/>
    </source>
</evidence>
<evidence type="ECO:0000259" key="2">
    <source>
        <dbReference type="SMART" id="SM00899"/>
    </source>
</evidence>
<feature type="domain" description="Ferrous iron transporter FeoA-like" evidence="2">
    <location>
        <begin position="29"/>
        <end position="98"/>
    </location>
</feature>
<evidence type="ECO:0000313" key="3">
    <source>
        <dbReference type="EMBL" id="QDT14061.1"/>
    </source>
</evidence>
<dbReference type="Gene3D" id="2.30.30.90">
    <property type="match status" value="1"/>
</dbReference>
<keyword evidence="4" id="KW-1185">Reference proteome</keyword>